<dbReference type="PANTHER" id="PTHR48090">
    <property type="entry name" value="UNDECAPRENYL-PHOSPHATE 4-DEOXY-4-FORMAMIDO-L-ARABINOSE TRANSFERASE-RELATED"/>
    <property type="match status" value="1"/>
</dbReference>
<dbReference type="PANTHER" id="PTHR48090:SF7">
    <property type="entry name" value="RFBJ PROTEIN"/>
    <property type="match status" value="1"/>
</dbReference>
<dbReference type="InterPro" id="IPR050256">
    <property type="entry name" value="Glycosyltransferase_2"/>
</dbReference>
<keyword evidence="4" id="KW-1185">Reference proteome</keyword>
<dbReference type="Proteomes" id="UP001156613">
    <property type="component" value="Unassembled WGS sequence"/>
</dbReference>
<dbReference type="RefSeq" id="WP_062503596.1">
    <property type="nucleotide sequence ID" value="NZ_BEWO01000016.1"/>
</dbReference>
<dbReference type="GO" id="GO:0016740">
    <property type="term" value="F:transferase activity"/>
    <property type="evidence" value="ECO:0007669"/>
    <property type="project" value="UniProtKB-KW"/>
</dbReference>
<gene>
    <name evidence="3" type="ORF">GCM10010937_20070</name>
</gene>
<proteinExistence type="predicted"/>
<comment type="caution">
    <text evidence="3">The sequence shown here is derived from an EMBL/GenBank/DDBJ whole genome shotgun (WGS) entry which is preliminary data.</text>
</comment>
<name>A0ABQ5WJD8_GLUJA</name>
<sequence>MSDLKIAVLIPCYNEEVAITQVVSEFKASLPQAEIYVYDNNSSDNTVEAAQRAGATVRSETMQGKGHVVRRMFSDIEADYYVLVDGDATYEAAAAPRMVAKASSEGLDMVNGVRVTDRTAAYRPGHVLGNKMLTGLVMSIFGRRTTDLLSGYRVFSRRFVKSFPVMSSGFEIETEFSVHALELDMPISEEPTVYVERPVGSTSKLNTYQDGFRILFTILTLVQREKPILFFFSSGLLFFLIGLLVGAPVVIDYAQTGLVPRLPSAVLATGLVLLSALCVLCGIVMNGIKHGRQEMKRLAYLSYAIKIVTLHSTEI</sequence>
<keyword evidence="1" id="KW-0812">Transmembrane</keyword>
<dbReference type="EMBL" id="BSNT01000066">
    <property type="protein sequence ID" value="GLQ60204.1"/>
    <property type="molecule type" value="Genomic_DNA"/>
</dbReference>
<keyword evidence="3" id="KW-0808">Transferase</keyword>
<feature type="domain" description="Glycosyltransferase 2-like" evidence="2">
    <location>
        <begin position="8"/>
        <end position="160"/>
    </location>
</feature>
<protein>
    <submittedName>
        <fullName evidence="3">Glycosyl transferase</fullName>
    </submittedName>
</protein>
<dbReference type="InterPro" id="IPR001173">
    <property type="entry name" value="Glyco_trans_2-like"/>
</dbReference>
<dbReference type="SUPFAM" id="SSF53448">
    <property type="entry name" value="Nucleotide-diphospho-sugar transferases"/>
    <property type="match status" value="1"/>
</dbReference>
<evidence type="ECO:0000313" key="4">
    <source>
        <dbReference type="Proteomes" id="UP001156613"/>
    </source>
</evidence>
<reference evidence="4" key="1">
    <citation type="journal article" date="2019" name="Int. J. Syst. Evol. Microbiol.">
        <title>The Global Catalogue of Microorganisms (GCM) 10K type strain sequencing project: providing services to taxonomists for standard genome sequencing and annotation.</title>
        <authorList>
            <consortium name="The Broad Institute Genomics Platform"/>
            <consortium name="The Broad Institute Genome Sequencing Center for Infectious Disease"/>
            <person name="Wu L."/>
            <person name="Ma J."/>
        </authorList>
    </citation>
    <scope>NUCLEOTIDE SEQUENCE [LARGE SCALE GENOMIC DNA]</scope>
    <source>
        <strain evidence="4">NBRC 3271</strain>
    </source>
</reference>
<feature type="transmembrane region" description="Helical" evidence="1">
    <location>
        <begin position="228"/>
        <end position="251"/>
    </location>
</feature>
<organism evidence="3 4">
    <name type="scientific">Gluconobacter japonicus</name>
    <dbReference type="NCBI Taxonomy" id="376620"/>
    <lineage>
        <taxon>Bacteria</taxon>
        <taxon>Pseudomonadati</taxon>
        <taxon>Pseudomonadota</taxon>
        <taxon>Alphaproteobacteria</taxon>
        <taxon>Acetobacterales</taxon>
        <taxon>Acetobacteraceae</taxon>
        <taxon>Gluconobacter</taxon>
    </lineage>
</organism>
<evidence type="ECO:0000256" key="1">
    <source>
        <dbReference type="SAM" id="Phobius"/>
    </source>
</evidence>
<dbReference type="CDD" id="cd04179">
    <property type="entry name" value="DPM_DPG-synthase_like"/>
    <property type="match status" value="1"/>
</dbReference>
<evidence type="ECO:0000259" key="2">
    <source>
        <dbReference type="Pfam" id="PF00535"/>
    </source>
</evidence>
<keyword evidence="1" id="KW-1133">Transmembrane helix</keyword>
<dbReference type="InterPro" id="IPR029044">
    <property type="entry name" value="Nucleotide-diphossugar_trans"/>
</dbReference>
<accession>A0ABQ5WJD8</accession>
<dbReference type="Pfam" id="PF00535">
    <property type="entry name" value="Glycos_transf_2"/>
    <property type="match status" value="1"/>
</dbReference>
<keyword evidence="1" id="KW-0472">Membrane</keyword>
<dbReference type="Gene3D" id="3.90.550.10">
    <property type="entry name" value="Spore Coat Polysaccharide Biosynthesis Protein SpsA, Chain A"/>
    <property type="match status" value="1"/>
</dbReference>
<evidence type="ECO:0000313" key="3">
    <source>
        <dbReference type="EMBL" id="GLQ60204.1"/>
    </source>
</evidence>
<feature type="transmembrane region" description="Helical" evidence="1">
    <location>
        <begin position="263"/>
        <end position="288"/>
    </location>
</feature>